<feature type="signal peptide" evidence="1">
    <location>
        <begin position="1"/>
        <end position="25"/>
    </location>
</feature>
<name>A0ABS7JXN8_9SPHN</name>
<dbReference type="InterPro" id="IPR035437">
    <property type="entry name" value="SNase_OB-fold_sf"/>
</dbReference>
<dbReference type="SMART" id="SM00894">
    <property type="entry name" value="Excalibur"/>
    <property type="match status" value="1"/>
</dbReference>
<evidence type="ECO:0000313" key="3">
    <source>
        <dbReference type="EMBL" id="MBX7502420.1"/>
    </source>
</evidence>
<keyword evidence="1" id="KW-0732">Signal</keyword>
<dbReference type="PANTHER" id="PTHR12302">
    <property type="entry name" value="EBNA2 BINDING PROTEIN P100"/>
    <property type="match status" value="1"/>
</dbReference>
<dbReference type="RefSeq" id="WP_221603612.1">
    <property type="nucleotide sequence ID" value="NZ_JAIGNU010000003.1"/>
</dbReference>
<feature type="chain" id="PRO_5047488382" evidence="1">
    <location>
        <begin position="26"/>
        <end position="241"/>
    </location>
</feature>
<dbReference type="EMBL" id="JAIGNU010000003">
    <property type="protein sequence ID" value="MBX7502420.1"/>
    <property type="molecule type" value="Genomic_DNA"/>
</dbReference>
<feature type="domain" description="TNase-like" evidence="2">
    <location>
        <begin position="25"/>
        <end position="148"/>
    </location>
</feature>
<dbReference type="InterPro" id="IPR008613">
    <property type="entry name" value="Excalibur_Ca-bd_domain"/>
</dbReference>
<evidence type="ECO:0000256" key="1">
    <source>
        <dbReference type="SAM" id="SignalP"/>
    </source>
</evidence>
<dbReference type="Proteomes" id="UP000782554">
    <property type="component" value="Unassembled WGS sequence"/>
</dbReference>
<dbReference type="PROSITE" id="PS51257">
    <property type="entry name" value="PROKAR_LIPOPROTEIN"/>
    <property type="match status" value="1"/>
</dbReference>
<sequence>MSQSLARILSLVLALGLSCASPAAAQVYAGQAVAVDGDSLEIGSKRFRLFGIDALEARQTCTRREQAWQCGEEAAATLRGLIRDESVSCDQKDIDRYGRIVAVCTANRRDLAQVMVSMGLAVALREFTTDYVEWEELARQRGLGIWAAEFQRPSEFRAGDEESAREERAMLAEQQRRQSVRNAQELSRRAAASTSGVYYRNCAAARAAGAAPLYRGQPGYRSGLDADGDGIACEPYRGNRG</sequence>
<dbReference type="InterPro" id="IPR016071">
    <property type="entry name" value="Staphylococal_nuclease_OB-fold"/>
</dbReference>
<dbReference type="Gene3D" id="2.40.50.90">
    <property type="match status" value="1"/>
</dbReference>
<dbReference type="PANTHER" id="PTHR12302:SF26">
    <property type="entry name" value="BLR1266 PROTEIN"/>
    <property type="match status" value="1"/>
</dbReference>
<proteinExistence type="predicted"/>
<dbReference type="Pfam" id="PF05901">
    <property type="entry name" value="Excalibur"/>
    <property type="match status" value="1"/>
</dbReference>
<organism evidence="3 4">
    <name type="scientific">Qipengyuania mesophila</name>
    <dbReference type="NCBI Taxonomy" id="2867246"/>
    <lineage>
        <taxon>Bacteria</taxon>
        <taxon>Pseudomonadati</taxon>
        <taxon>Pseudomonadota</taxon>
        <taxon>Alphaproteobacteria</taxon>
        <taxon>Sphingomonadales</taxon>
        <taxon>Erythrobacteraceae</taxon>
        <taxon>Qipengyuania</taxon>
    </lineage>
</organism>
<keyword evidence="4" id="KW-1185">Reference proteome</keyword>
<accession>A0ABS7JXN8</accession>
<dbReference type="PROSITE" id="PS50830">
    <property type="entry name" value="TNASE_3"/>
    <property type="match status" value="1"/>
</dbReference>
<evidence type="ECO:0000259" key="2">
    <source>
        <dbReference type="PROSITE" id="PS50830"/>
    </source>
</evidence>
<comment type="caution">
    <text evidence="3">The sequence shown here is derived from an EMBL/GenBank/DDBJ whole genome shotgun (WGS) entry which is preliminary data.</text>
</comment>
<reference evidence="3 4" key="1">
    <citation type="submission" date="2021-08" db="EMBL/GenBank/DDBJ databases">
        <title>Comparative Genomics Analysis of the Genus Qipengyuania Reveals Extensive Genetic Diversity and Metabolic Versatility, Including the Description of Fifteen Novel Species.</title>
        <authorList>
            <person name="Liu Y."/>
        </authorList>
    </citation>
    <scope>NUCLEOTIDE SEQUENCE [LARGE SCALE GENOMIC DNA]</scope>
    <source>
        <strain evidence="3 4">YG27</strain>
    </source>
</reference>
<dbReference type="SMART" id="SM00318">
    <property type="entry name" value="SNc"/>
    <property type="match status" value="1"/>
</dbReference>
<gene>
    <name evidence="3" type="ORF">K3181_13310</name>
</gene>
<dbReference type="Pfam" id="PF00565">
    <property type="entry name" value="SNase"/>
    <property type="match status" value="1"/>
</dbReference>
<evidence type="ECO:0000313" key="4">
    <source>
        <dbReference type="Proteomes" id="UP000782554"/>
    </source>
</evidence>
<protein>
    <submittedName>
        <fullName evidence="3">Thermonuclease family protein</fullName>
    </submittedName>
</protein>
<dbReference type="SUPFAM" id="SSF50199">
    <property type="entry name" value="Staphylococcal nuclease"/>
    <property type="match status" value="1"/>
</dbReference>